<dbReference type="InterPro" id="IPR036434">
    <property type="entry name" value="Beta_cellobiohydrolase_sf"/>
</dbReference>
<keyword evidence="1" id="KW-0378">Hydrolase</keyword>
<comment type="similarity">
    <text evidence="1">Belongs to the glycosyl hydrolase family 6.</text>
</comment>
<dbReference type="PRINTS" id="PR00733">
    <property type="entry name" value="GLHYDRLASE6"/>
</dbReference>
<keyword evidence="1" id="KW-0119">Carbohydrate metabolism</keyword>
<dbReference type="PANTHER" id="PTHR34876:SF4">
    <property type="entry name" value="1,4-BETA-D-GLUCAN CELLOBIOHYDROLASE C-RELATED"/>
    <property type="match status" value="1"/>
</dbReference>
<dbReference type="PROSITE" id="PS51257">
    <property type="entry name" value="PROKAR_LIPOPROTEIN"/>
    <property type="match status" value="1"/>
</dbReference>
<evidence type="ECO:0000313" key="2">
    <source>
        <dbReference type="EMBL" id="PWU44015.1"/>
    </source>
</evidence>
<dbReference type="EC" id="3.2.1.-" evidence="1"/>
<dbReference type="InterPro" id="IPR016288">
    <property type="entry name" value="Beta_cellobiohydrolase"/>
</dbReference>
<evidence type="ECO:0000313" key="3">
    <source>
        <dbReference type="Proteomes" id="UP000245683"/>
    </source>
</evidence>
<proteinExistence type="inferred from homology"/>
<dbReference type="Proteomes" id="UP000245683">
    <property type="component" value="Unassembled WGS sequence"/>
</dbReference>
<dbReference type="Pfam" id="PF01341">
    <property type="entry name" value="Glyco_hydro_6"/>
    <property type="match status" value="1"/>
</dbReference>
<evidence type="ECO:0000256" key="1">
    <source>
        <dbReference type="RuleBase" id="RU361186"/>
    </source>
</evidence>
<keyword evidence="1" id="KW-0624">Polysaccharide degradation</keyword>
<dbReference type="GO" id="GO:0030245">
    <property type="term" value="P:cellulose catabolic process"/>
    <property type="evidence" value="ECO:0007669"/>
    <property type="project" value="UniProtKB-KW"/>
</dbReference>
<dbReference type="OrthoDB" id="309899at2"/>
<gene>
    <name evidence="2" type="ORF">DLJ46_28250</name>
</gene>
<keyword evidence="1" id="KW-0326">Glycosidase</keyword>
<dbReference type="RefSeq" id="WP_109947586.1">
    <property type="nucleotide sequence ID" value="NZ_QGSV01000365.1"/>
</dbReference>
<dbReference type="GO" id="GO:0004553">
    <property type="term" value="F:hydrolase activity, hydrolyzing O-glycosyl compounds"/>
    <property type="evidence" value="ECO:0007669"/>
    <property type="project" value="InterPro"/>
</dbReference>
<dbReference type="PANTHER" id="PTHR34876">
    <property type="match status" value="1"/>
</dbReference>
<comment type="caution">
    <text evidence="2">The sequence shown here is derived from an EMBL/GenBank/DDBJ whole genome shotgun (WGS) entry which is preliminary data.</text>
</comment>
<dbReference type="SUPFAM" id="SSF51989">
    <property type="entry name" value="Glycosyl hydrolases family 6, cellulases"/>
    <property type="match status" value="1"/>
</dbReference>
<dbReference type="Gene3D" id="3.20.20.40">
    <property type="entry name" value="1, 4-beta cellobiohydrolase"/>
    <property type="match status" value="1"/>
</dbReference>
<keyword evidence="1" id="KW-0136">Cellulose degradation</keyword>
<dbReference type="EMBL" id="QGSV01000365">
    <property type="protein sequence ID" value="PWU44015.1"/>
    <property type="molecule type" value="Genomic_DNA"/>
</dbReference>
<reference evidence="3" key="1">
    <citation type="submission" date="2018-05" db="EMBL/GenBank/DDBJ databases">
        <title>Micromonospora globispora sp. nov. and Micromonospora rugosa sp. nov., isolated from marine sediment.</title>
        <authorList>
            <person name="Carro L."/>
            <person name="Aysel V."/>
            <person name="Cetin D."/>
            <person name="Igual J.M."/>
            <person name="Klenk H.-P."/>
            <person name="Trujillo M.E."/>
            <person name="Sahin N."/>
        </authorList>
    </citation>
    <scope>NUCLEOTIDE SEQUENCE [LARGE SCALE GENOMIC DNA]</scope>
    <source>
        <strain evidence="3">S2904</strain>
    </source>
</reference>
<protein>
    <recommendedName>
        <fullName evidence="1">Glucanase</fullName>
        <ecNumber evidence="1">3.2.1.-</ecNumber>
    </recommendedName>
</protein>
<dbReference type="AlphaFoldDB" id="A0A317JTR3"/>
<name>A0A317JTR3_9ACTN</name>
<keyword evidence="3" id="KW-1185">Reference proteome</keyword>
<accession>A0A317JTR3</accession>
<sequence length="324" mass="34119">MRMPLLAGALAGVLLVTLGGCGSDDEAYAPLRHPFRGATLLLDADSPAAQWQGRHDAAWLDPITRTPQARWLTGPEDLTEVADGLADARREGGLPVLVVYDIPNLDCAGGGARDGRAYARFIDQVVEALGDSRAAVILEPDAVAAECFDDERADLLADAVRLLADAGQYVYLDAGHSRWRGPRETAERLRRAGVARAEGFSVNVSNRQSTADSHRWGLAVSGLVGGREMVIDTSRNGLPAPPDDQWCNATPQALGVPPTTDPGLERVAALLWIKSPGESDGPCGRGEPDAGVFSPAQARALIADAPWLPASAREAARAASAPVT</sequence>
<organism evidence="2 3">
    <name type="scientific">Micromonospora globispora</name>
    <dbReference type="NCBI Taxonomy" id="1450148"/>
    <lineage>
        <taxon>Bacteria</taxon>
        <taxon>Bacillati</taxon>
        <taxon>Actinomycetota</taxon>
        <taxon>Actinomycetes</taxon>
        <taxon>Micromonosporales</taxon>
        <taxon>Micromonosporaceae</taxon>
        <taxon>Micromonospora</taxon>
    </lineage>
</organism>